<evidence type="ECO:0000256" key="1">
    <source>
        <dbReference type="SAM" id="SignalP"/>
    </source>
</evidence>
<dbReference type="Proteomes" id="UP000562045">
    <property type="component" value="Unassembled WGS sequence"/>
</dbReference>
<protein>
    <submittedName>
        <fullName evidence="2">Uncharacterized protein</fullName>
    </submittedName>
</protein>
<dbReference type="RefSeq" id="WP_179648426.1">
    <property type="nucleotide sequence ID" value="NZ_JACBZM010000001.1"/>
</dbReference>
<keyword evidence="1" id="KW-0732">Signal</keyword>
<gene>
    <name evidence="2" type="ORF">BJ993_001704</name>
</gene>
<organism evidence="2 3">
    <name type="scientific">Nocardioides aromaticivorans</name>
    <dbReference type="NCBI Taxonomy" id="200618"/>
    <lineage>
        <taxon>Bacteria</taxon>
        <taxon>Bacillati</taxon>
        <taxon>Actinomycetota</taxon>
        <taxon>Actinomycetes</taxon>
        <taxon>Propionibacteriales</taxon>
        <taxon>Nocardioidaceae</taxon>
        <taxon>Nocardioides</taxon>
    </lineage>
</organism>
<accession>A0A7Z0CKX4</accession>
<reference evidence="2 3" key="1">
    <citation type="submission" date="2020-07" db="EMBL/GenBank/DDBJ databases">
        <title>Sequencing the genomes of 1000 actinobacteria strains.</title>
        <authorList>
            <person name="Klenk H.-P."/>
        </authorList>
    </citation>
    <scope>NUCLEOTIDE SEQUENCE [LARGE SCALE GENOMIC DNA]</scope>
    <source>
        <strain evidence="2 3">DSM 15131</strain>
    </source>
</reference>
<evidence type="ECO:0000313" key="3">
    <source>
        <dbReference type="Proteomes" id="UP000562045"/>
    </source>
</evidence>
<dbReference type="AlphaFoldDB" id="A0A7Z0CKX4"/>
<feature type="signal peptide" evidence="1">
    <location>
        <begin position="1"/>
        <end position="22"/>
    </location>
</feature>
<sequence length="77" mass="8502">MRVRTGMVALLLALLVAPWSSREDDPEDCPAPLSDAYLRSEEGQRYVRELGKLIGSTDPSDWSGDSYATYFTVTCDG</sequence>
<dbReference type="EMBL" id="JACBZM010000001">
    <property type="protein sequence ID" value="NYI44624.1"/>
    <property type="molecule type" value="Genomic_DNA"/>
</dbReference>
<feature type="chain" id="PRO_5031374728" evidence="1">
    <location>
        <begin position="23"/>
        <end position="77"/>
    </location>
</feature>
<name>A0A7Z0CKX4_9ACTN</name>
<proteinExistence type="predicted"/>
<comment type="caution">
    <text evidence="2">The sequence shown here is derived from an EMBL/GenBank/DDBJ whole genome shotgun (WGS) entry which is preliminary data.</text>
</comment>
<evidence type="ECO:0000313" key="2">
    <source>
        <dbReference type="EMBL" id="NYI44624.1"/>
    </source>
</evidence>